<dbReference type="EMBL" id="CP020921">
    <property type="protein sequence ID" value="AWB10372.1"/>
    <property type="molecule type" value="Genomic_DNA"/>
</dbReference>
<accession>A0A2R4W0U8</accession>
<dbReference type="AlphaFoldDB" id="A0A2R4W0U8"/>
<dbReference type="RefSeq" id="WP_108309177.1">
    <property type="nucleotide sequence ID" value="NZ_CP020921.1"/>
</dbReference>
<dbReference type="OrthoDB" id="7054537at2"/>
<proteinExistence type="predicted"/>
<dbReference type="KEGG" id="taci:TDSAC_1019"/>
<dbReference type="GO" id="GO:0015562">
    <property type="term" value="F:efflux transmembrane transporter activity"/>
    <property type="evidence" value="ECO:0007669"/>
    <property type="project" value="InterPro"/>
</dbReference>
<evidence type="ECO:0000313" key="1">
    <source>
        <dbReference type="EMBL" id="AWB10372.1"/>
    </source>
</evidence>
<dbReference type="Proteomes" id="UP000244792">
    <property type="component" value="Chromosome"/>
</dbReference>
<gene>
    <name evidence="1" type="ORF">TDSAC_1019</name>
</gene>
<reference evidence="1 2" key="1">
    <citation type="submission" date="2017-04" db="EMBL/GenBank/DDBJ databases">
        <title>Genomic insights into metabolism of Thermodesulfobium acidiphilum.</title>
        <authorList>
            <person name="Toshchakov S.V."/>
            <person name="Frolov E.N."/>
            <person name="Kublanov I.V."/>
            <person name="Samarov N.I."/>
            <person name="Novikov A."/>
            <person name="Lebedinsky A.V."/>
            <person name="Bonch-Osmolovskaya E.A."/>
            <person name="Chernyh N.A."/>
        </authorList>
    </citation>
    <scope>NUCLEOTIDE SEQUENCE [LARGE SCALE GENOMIC DNA]</scope>
    <source>
        <strain evidence="1 2">3127-1</strain>
    </source>
</reference>
<organism evidence="1 2">
    <name type="scientific">Thermodesulfobium acidiphilum</name>
    <dbReference type="NCBI Taxonomy" id="1794699"/>
    <lineage>
        <taxon>Bacteria</taxon>
        <taxon>Pseudomonadati</taxon>
        <taxon>Thermodesulfobiota</taxon>
        <taxon>Thermodesulfobiia</taxon>
        <taxon>Thermodesulfobiales</taxon>
        <taxon>Thermodesulfobiaceae</taxon>
        <taxon>Thermodesulfobium</taxon>
    </lineage>
</organism>
<sequence length="613" mass="70490">MKNQSATEINLKRWQASKSLIYAYSEYYIRLIQLDLANEFLKDKQSTKDILLERQKVGLILESDRLELNTEFVVVKRNKSVYFKQAQDALGALKLITSNNLYNFQPVYPNLNTDFITYQFILDSMYKNPQIQLYAEKLEGYKKVLRETNSIFSSGNLSVSSGVQSGFQGSAGWNIMASLTVSMPFCDKKWQDVSYSKNLLRVQKAQLELDYQEKAYKDTANSSYLWLQSRYENLKTARDRFDAALAGYNTAKLRSSIDPGDYFYNVMKSKYYLYQTANDYLEALLDLFKAKADILGLVGFSNNIYKCSDFDRSNENLISKIIDVFDSTNTADKTSISFASSKNENKISATSTKVINGNTDNEYLNWYVWNGLELYKTLGKNFWLQLPKSTKRIFLSLNNTEIKQVISNQSDANILNKFIQEANKRHINVELLLGDPDWVLDKYRSKLIYIINKLSKFNFSGIQLDIEKNQLPEKDRNSWNKGIIKTIAEVHASTTLPIGLSMNYKDAEDHKLLESLNKAGLNEVILMIYTINTDKIVEIGDKIMEENPNLHFSVAISCEPTSVLPEDETFATIGINNSLLRWGDLYKTFEEKSNFSGITIQSLEDFWRLKNEN</sequence>
<name>A0A2R4W0U8_THEAF</name>
<evidence type="ECO:0000313" key="2">
    <source>
        <dbReference type="Proteomes" id="UP000244792"/>
    </source>
</evidence>
<protein>
    <submittedName>
        <fullName evidence="1">Outer membrane efflux protein</fullName>
    </submittedName>
</protein>
<dbReference type="SUPFAM" id="SSF56954">
    <property type="entry name" value="Outer membrane efflux proteins (OEP)"/>
    <property type="match status" value="1"/>
</dbReference>
<keyword evidence="2" id="KW-1185">Reference proteome</keyword>
<dbReference type="Gene3D" id="1.20.1600.10">
    <property type="entry name" value="Outer membrane efflux proteins (OEP)"/>
    <property type="match status" value="1"/>
</dbReference>